<evidence type="ECO:0000256" key="1">
    <source>
        <dbReference type="ARBA" id="ARBA00008416"/>
    </source>
</evidence>
<keyword evidence="7" id="KW-1185">Reference proteome</keyword>
<evidence type="ECO:0000256" key="3">
    <source>
        <dbReference type="RuleBase" id="RU003457"/>
    </source>
</evidence>
<dbReference type="InterPro" id="IPR008778">
    <property type="entry name" value="Pirin_C_dom"/>
</dbReference>
<sequence length="309" mass="33522">MSGEPLLRLKGHDKDLGGGFTVRRLLPSLQRRTVGPFLFFDHFGPVTVHPRDEYDVRPHPHIGLATVTYQFEGAMMHRDSLGSLQQIEPGAINWMTSGRGIVHSERRPETLAGRDYVNHGVQLWAALPREHEEVAPAFVHTPAEAIPEVRVGDAVVRVLIGTAFGQTSPVATFAPTLYLDVQLPAGAALDLPALAPEMAIYSVNADLLLDGEAAPLPALTLGVLPQGQGTTVRCPADAVTSPPTPPGAGARIVVIGGAPLDGPRHMWWNFVSSRKERIVQAAQDWEDQAMGKVPGEVEWIPLPERRFKP</sequence>
<comment type="cofactor">
    <cofactor evidence="2">
        <name>Fe cation</name>
        <dbReference type="ChEBI" id="CHEBI:24875"/>
    </cofactor>
    <text evidence="2">Binds 1 Fe cation per subunit.</text>
</comment>
<reference evidence="7" key="1">
    <citation type="submission" date="2016-10" db="EMBL/GenBank/DDBJ databases">
        <authorList>
            <person name="Varghese N."/>
            <person name="Submissions S."/>
        </authorList>
    </citation>
    <scope>NUCLEOTIDE SEQUENCE [LARGE SCALE GENOMIC DNA]</scope>
    <source>
        <strain evidence="7">DSM 25157</strain>
    </source>
</reference>
<dbReference type="Gene3D" id="2.60.120.10">
    <property type="entry name" value="Jelly Rolls"/>
    <property type="match status" value="2"/>
</dbReference>
<evidence type="ECO:0000313" key="7">
    <source>
        <dbReference type="Proteomes" id="UP000199002"/>
    </source>
</evidence>
<dbReference type="InterPro" id="IPR014710">
    <property type="entry name" value="RmlC-like_jellyroll"/>
</dbReference>
<evidence type="ECO:0000259" key="5">
    <source>
        <dbReference type="Pfam" id="PF05726"/>
    </source>
</evidence>
<dbReference type="Pfam" id="PF05726">
    <property type="entry name" value="Pirin_C"/>
    <property type="match status" value="1"/>
</dbReference>
<dbReference type="Pfam" id="PF02678">
    <property type="entry name" value="Pirin"/>
    <property type="match status" value="1"/>
</dbReference>
<dbReference type="GeneID" id="34231629"/>
<dbReference type="Proteomes" id="UP000199002">
    <property type="component" value="Unassembled WGS sequence"/>
</dbReference>
<keyword evidence="2" id="KW-0479">Metal-binding</keyword>
<dbReference type="STRING" id="592050.SAMN05421875_11231"/>
<dbReference type="GO" id="GO:0046872">
    <property type="term" value="F:metal ion binding"/>
    <property type="evidence" value="ECO:0007669"/>
    <property type="project" value="UniProtKB-KW"/>
</dbReference>
<organism evidence="6 7">
    <name type="scientific">Acidovorax soli</name>
    <dbReference type="NCBI Taxonomy" id="592050"/>
    <lineage>
        <taxon>Bacteria</taxon>
        <taxon>Pseudomonadati</taxon>
        <taxon>Pseudomonadota</taxon>
        <taxon>Betaproteobacteria</taxon>
        <taxon>Burkholderiales</taxon>
        <taxon>Comamonadaceae</taxon>
        <taxon>Acidovorax</taxon>
    </lineage>
</organism>
<gene>
    <name evidence="6" type="ORF">SAMN05421875_11231</name>
</gene>
<feature type="domain" description="Pirin N-terminal" evidence="4">
    <location>
        <begin position="20"/>
        <end position="124"/>
    </location>
</feature>
<feature type="binding site" evidence="2">
    <location>
        <position position="105"/>
    </location>
    <ligand>
        <name>Fe cation</name>
        <dbReference type="ChEBI" id="CHEBI:24875"/>
    </ligand>
</feature>
<feature type="domain" description="Pirin C-terminal" evidence="5">
    <location>
        <begin position="178"/>
        <end position="289"/>
    </location>
</feature>
<comment type="similarity">
    <text evidence="1 3">Belongs to the pirin family.</text>
</comment>
<dbReference type="RefSeq" id="WP_092698160.1">
    <property type="nucleotide sequence ID" value="NZ_CAXIQL010000074.1"/>
</dbReference>
<dbReference type="EMBL" id="FNQJ01000012">
    <property type="protein sequence ID" value="SEA41344.1"/>
    <property type="molecule type" value="Genomic_DNA"/>
</dbReference>
<dbReference type="AlphaFoldDB" id="A0A1H4AZW7"/>
<evidence type="ECO:0000313" key="6">
    <source>
        <dbReference type="EMBL" id="SEA41344.1"/>
    </source>
</evidence>
<name>A0A1H4AZW7_9BURK</name>
<proteinExistence type="inferred from homology"/>
<dbReference type="CDD" id="cd02909">
    <property type="entry name" value="cupin_pirin_N"/>
    <property type="match status" value="1"/>
</dbReference>
<feature type="binding site" evidence="2">
    <location>
        <position position="103"/>
    </location>
    <ligand>
        <name>Fe cation</name>
        <dbReference type="ChEBI" id="CHEBI:24875"/>
    </ligand>
</feature>
<feature type="binding site" evidence="2">
    <location>
        <position position="59"/>
    </location>
    <ligand>
        <name>Fe cation</name>
        <dbReference type="ChEBI" id="CHEBI:24875"/>
    </ligand>
</feature>
<dbReference type="PANTHER" id="PTHR13903">
    <property type="entry name" value="PIRIN-RELATED"/>
    <property type="match status" value="1"/>
</dbReference>
<protein>
    <recommendedName>
        <fullName evidence="8">Pirin</fullName>
    </recommendedName>
</protein>
<dbReference type="InterPro" id="IPR011051">
    <property type="entry name" value="RmlC_Cupin_sf"/>
</dbReference>
<evidence type="ECO:0008006" key="8">
    <source>
        <dbReference type="Google" id="ProtNLM"/>
    </source>
</evidence>
<keyword evidence="2" id="KW-0408">Iron</keyword>
<evidence type="ECO:0000259" key="4">
    <source>
        <dbReference type="Pfam" id="PF02678"/>
    </source>
</evidence>
<accession>A0A1H4AZW7</accession>
<dbReference type="PANTHER" id="PTHR13903:SF8">
    <property type="entry name" value="PIRIN"/>
    <property type="match status" value="1"/>
</dbReference>
<evidence type="ECO:0000256" key="2">
    <source>
        <dbReference type="PIRSR" id="PIRSR006232-1"/>
    </source>
</evidence>
<feature type="binding site" evidence="2">
    <location>
        <position position="61"/>
    </location>
    <ligand>
        <name>Fe cation</name>
        <dbReference type="ChEBI" id="CHEBI:24875"/>
    </ligand>
</feature>
<dbReference type="SUPFAM" id="SSF51182">
    <property type="entry name" value="RmlC-like cupins"/>
    <property type="match status" value="1"/>
</dbReference>
<dbReference type="InterPro" id="IPR003829">
    <property type="entry name" value="Pirin_N_dom"/>
</dbReference>
<dbReference type="PIRSF" id="PIRSF006232">
    <property type="entry name" value="Pirin"/>
    <property type="match status" value="1"/>
</dbReference>
<dbReference type="InterPro" id="IPR012093">
    <property type="entry name" value="Pirin"/>
</dbReference>